<dbReference type="InterPro" id="IPR059179">
    <property type="entry name" value="MLKL-like_MCAfunc"/>
</dbReference>
<gene>
    <name evidence="1" type="ORF">FWILDA_LOCUS18651</name>
</gene>
<reference evidence="1" key="1">
    <citation type="submission" date="2022-08" db="EMBL/GenBank/DDBJ databases">
        <authorList>
            <person name="Kallberg Y."/>
            <person name="Tangrot J."/>
            <person name="Rosling A."/>
        </authorList>
    </citation>
    <scope>NUCLEOTIDE SEQUENCE</scope>
    <source>
        <strain evidence="1">Wild A</strain>
    </source>
</reference>
<proteinExistence type="predicted"/>
<feature type="non-terminal residue" evidence="1">
    <location>
        <position position="220"/>
    </location>
</feature>
<dbReference type="Proteomes" id="UP001153678">
    <property type="component" value="Unassembled WGS sequence"/>
</dbReference>
<evidence type="ECO:0000313" key="1">
    <source>
        <dbReference type="EMBL" id="CAI2198596.1"/>
    </source>
</evidence>
<name>A0A9W4X6J3_9GLOM</name>
<dbReference type="CDD" id="cd21037">
    <property type="entry name" value="MLKL_NTD"/>
    <property type="match status" value="1"/>
</dbReference>
<sequence length="220" mass="25766">MEILQGFRECIVSGTPEDYVKIYTDCWDIEPDNRPVMCKVRNELKAMIEKTNINGNNDEDKSNFQLSKQQLCLDNVNASSKVTDILNVVIDLYKTAQHNKNITKVLMERIIAANSAVEILKAREDLFTLKNYTSLQILIQVLQKMKKFIEEITQYNTVQKFLWPKLIEKRFKELCKDYESSISLLDFTLTVDFRINSDKDDKILKEDIEDLHKFQEALEE</sequence>
<dbReference type="InterPro" id="IPR036537">
    <property type="entry name" value="Adaptor_Cbl_N_dom_sf"/>
</dbReference>
<evidence type="ECO:0000313" key="2">
    <source>
        <dbReference type="Proteomes" id="UP001153678"/>
    </source>
</evidence>
<dbReference type="GO" id="GO:0007166">
    <property type="term" value="P:cell surface receptor signaling pathway"/>
    <property type="evidence" value="ECO:0007669"/>
    <property type="project" value="InterPro"/>
</dbReference>
<comment type="caution">
    <text evidence="1">The sequence shown here is derived from an EMBL/GenBank/DDBJ whole genome shotgun (WGS) entry which is preliminary data.</text>
</comment>
<protein>
    <submittedName>
        <fullName evidence="1">14386_t:CDS:1</fullName>
    </submittedName>
</protein>
<keyword evidence="2" id="KW-1185">Reference proteome</keyword>
<organism evidence="1 2">
    <name type="scientific">Funneliformis geosporum</name>
    <dbReference type="NCBI Taxonomy" id="1117311"/>
    <lineage>
        <taxon>Eukaryota</taxon>
        <taxon>Fungi</taxon>
        <taxon>Fungi incertae sedis</taxon>
        <taxon>Mucoromycota</taxon>
        <taxon>Glomeromycotina</taxon>
        <taxon>Glomeromycetes</taxon>
        <taxon>Glomerales</taxon>
        <taxon>Glomeraceae</taxon>
        <taxon>Funneliformis</taxon>
    </lineage>
</organism>
<dbReference type="OrthoDB" id="2408187at2759"/>
<accession>A0A9W4X6J3</accession>
<dbReference type="AlphaFoldDB" id="A0A9W4X6J3"/>
<dbReference type="Gene3D" id="1.20.930.20">
    <property type="entry name" value="Adaptor protein Cbl, N-terminal domain"/>
    <property type="match status" value="1"/>
</dbReference>
<dbReference type="EMBL" id="CAMKVN010019037">
    <property type="protein sequence ID" value="CAI2198596.1"/>
    <property type="molecule type" value="Genomic_DNA"/>
</dbReference>